<dbReference type="AlphaFoldDB" id="A0A383E0X2"/>
<dbReference type="EMBL" id="UINC01221848">
    <property type="protein sequence ID" value="SVE50351.1"/>
    <property type="molecule type" value="Genomic_DNA"/>
</dbReference>
<gene>
    <name evidence="1" type="ORF">METZ01_LOCUS503205</name>
</gene>
<proteinExistence type="predicted"/>
<evidence type="ECO:0000313" key="1">
    <source>
        <dbReference type="EMBL" id="SVE50351.1"/>
    </source>
</evidence>
<organism evidence="1">
    <name type="scientific">marine metagenome</name>
    <dbReference type="NCBI Taxonomy" id="408172"/>
    <lineage>
        <taxon>unclassified sequences</taxon>
        <taxon>metagenomes</taxon>
        <taxon>ecological metagenomes</taxon>
    </lineage>
</organism>
<feature type="non-terminal residue" evidence="1">
    <location>
        <position position="1"/>
    </location>
</feature>
<accession>A0A383E0X2</accession>
<name>A0A383E0X2_9ZZZZ</name>
<reference evidence="1" key="1">
    <citation type="submission" date="2018-05" db="EMBL/GenBank/DDBJ databases">
        <authorList>
            <person name="Lanie J.A."/>
            <person name="Ng W.-L."/>
            <person name="Kazmierczak K.M."/>
            <person name="Andrzejewski T.M."/>
            <person name="Davidsen T.M."/>
            <person name="Wayne K.J."/>
            <person name="Tettelin H."/>
            <person name="Glass J.I."/>
            <person name="Rusch D."/>
            <person name="Podicherti R."/>
            <person name="Tsui H.-C.T."/>
            <person name="Winkler M.E."/>
        </authorList>
    </citation>
    <scope>NUCLEOTIDE SEQUENCE</scope>
</reference>
<sequence length="27" mass="3306">EKTFEDLKMLKTQIEKDITHIRDIMND</sequence>
<protein>
    <submittedName>
        <fullName evidence="1">Uncharacterized protein</fullName>
    </submittedName>
</protein>